<reference evidence="2 3" key="1">
    <citation type="submission" date="2016-03" db="EMBL/GenBank/DDBJ databases">
        <title>Choanephora cucurbitarum.</title>
        <authorList>
            <person name="Min B."/>
            <person name="Park H."/>
            <person name="Park J.-H."/>
            <person name="Shin H.-D."/>
            <person name="Choi I.-G."/>
        </authorList>
    </citation>
    <scope>NUCLEOTIDE SEQUENCE [LARGE SCALE GENOMIC DNA]</scope>
    <source>
        <strain evidence="2 3">KUS-F28377</strain>
    </source>
</reference>
<dbReference type="Proteomes" id="UP000093000">
    <property type="component" value="Unassembled WGS sequence"/>
</dbReference>
<feature type="domain" description="CASTOR ACT" evidence="1">
    <location>
        <begin position="51"/>
        <end position="110"/>
    </location>
</feature>
<dbReference type="AlphaFoldDB" id="A0A1C7N425"/>
<dbReference type="OrthoDB" id="58529at2759"/>
<proteinExistence type="predicted"/>
<evidence type="ECO:0000259" key="1">
    <source>
        <dbReference type="Pfam" id="PF13840"/>
    </source>
</evidence>
<dbReference type="InterPro" id="IPR051719">
    <property type="entry name" value="CASTOR_mTORC1"/>
</dbReference>
<organism evidence="2 3">
    <name type="scientific">Choanephora cucurbitarum</name>
    <dbReference type="NCBI Taxonomy" id="101091"/>
    <lineage>
        <taxon>Eukaryota</taxon>
        <taxon>Fungi</taxon>
        <taxon>Fungi incertae sedis</taxon>
        <taxon>Mucoromycota</taxon>
        <taxon>Mucoromycotina</taxon>
        <taxon>Mucoromycetes</taxon>
        <taxon>Mucorales</taxon>
        <taxon>Mucorineae</taxon>
        <taxon>Choanephoraceae</taxon>
        <taxon>Choanephoroideae</taxon>
        <taxon>Choanephora</taxon>
    </lineage>
</organism>
<dbReference type="GO" id="GO:0046394">
    <property type="term" value="P:carboxylic acid biosynthetic process"/>
    <property type="evidence" value="ECO:0007669"/>
    <property type="project" value="UniProtKB-ARBA"/>
</dbReference>
<dbReference type="SUPFAM" id="SSF55021">
    <property type="entry name" value="ACT-like"/>
    <property type="match status" value="2"/>
</dbReference>
<dbReference type="InterPro" id="IPR045865">
    <property type="entry name" value="ACT-like_dom_sf"/>
</dbReference>
<evidence type="ECO:0000313" key="3">
    <source>
        <dbReference type="Proteomes" id="UP000093000"/>
    </source>
</evidence>
<gene>
    <name evidence="2" type="primary">GATSL3_1</name>
    <name evidence="2" type="ORF">A0J61_08561</name>
</gene>
<protein>
    <submittedName>
        <fullName evidence="2">GATS-like protein 3</fullName>
    </submittedName>
</protein>
<feature type="domain" description="CASTOR ACT" evidence="1">
    <location>
        <begin position="241"/>
        <end position="299"/>
    </location>
</feature>
<dbReference type="InterPro" id="IPR027795">
    <property type="entry name" value="CASTOR_ACT_dom"/>
</dbReference>
<evidence type="ECO:0000313" key="2">
    <source>
        <dbReference type="EMBL" id="OBZ83389.1"/>
    </source>
</evidence>
<dbReference type="Gene3D" id="3.30.2130.10">
    <property type="entry name" value="VC0802-like"/>
    <property type="match status" value="2"/>
</dbReference>
<dbReference type="Pfam" id="PF13840">
    <property type="entry name" value="ACT_7"/>
    <property type="match status" value="2"/>
</dbReference>
<keyword evidence="3" id="KW-1185">Reference proteome</keyword>
<dbReference type="GO" id="GO:0006520">
    <property type="term" value="P:amino acid metabolic process"/>
    <property type="evidence" value="ECO:0007669"/>
    <property type="project" value="UniProtKB-ARBA"/>
</dbReference>
<comment type="caution">
    <text evidence="2">The sequence shown here is derived from an EMBL/GenBank/DDBJ whole genome shotgun (WGS) entry which is preliminary data.</text>
</comment>
<sequence>MTLCKDDYFFSFTENEYGISIIANAEAIEKDFLPALQSAECTELDAPAGIFRVLQVDDERGQGGSGKRICEISEPLTRKRFPILYISTYQTDFVLVSEPQLCQVMEALREDGFEIESALPEIRFDLVTPHWNEDEGVLLDEGDKQPPSPIADPSRFLLATSVLVNELQCVGLNKHDRSIWVQTVLKILCYPELVQSDCGPDHKRFCSFVATSDDISIIADKQIIAFFDDSSLMQEQDAPAQKVIQVHFSGSNTDRYGIVRSISKPLSIDANINMLYLSSYMTANIIVSADDLERAVSIISPQKDLLIC</sequence>
<dbReference type="EMBL" id="LUGH01000671">
    <property type="protein sequence ID" value="OBZ83389.1"/>
    <property type="molecule type" value="Genomic_DNA"/>
</dbReference>
<name>A0A1C7N425_9FUNG</name>
<dbReference type="InParanoid" id="A0A1C7N425"/>
<dbReference type="PANTHER" id="PTHR31131:SF6">
    <property type="entry name" value="CASTOR ACT DOMAIN-CONTAINING PROTEIN"/>
    <property type="match status" value="1"/>
</dbReference>
<accession>A0A1C7N425</accession>
<dbReference type="PANTHER" id="PTHR31131">
    <property type="entry name" value="CHROMOSOME 1, WHOLE GENOME SHOTGUN SEQUENCE"/>
    <property type="match status" value="1"/>
</dbReference>